<reference evidence="3" key="1">
    <citation type="journal article" date="2019" name="Int. J. Syst. Evol. Microbiol.">
        <title>The Global Catalogue of Microorganisms (GCM) 10K type strain sequencing project: providing services to taxonomists for standard genome sequencing and annotation.</title>
        <authorList>
            <consortium name="The Broad Institute Genomics Platform"/>
            <consortium name="The Broad Institute Genome Sequencing Center for Infectious Disease"/>
            <person name="Wu L."/>
            <person name="Ma J."/>
        </authorList>
    </citation>
    <scope>NUCLEOTIDE SEQUENCE [LARGE SCALE GENOMIC DNA]</scope>
    <source>
        <strain evidence="3">CGMCC 4.7132</strain>
    </source>
</reference>
<dbReference type="EMBL" id="JBHSFP010000002">
    <property type="protein sequence ID" value="MFC4529754.1"/>
    <property type="molecule type" value="Genomic_DNA"/>
</dbReference>
<keyword evidence="3" id="KW-1185">Reference proteome</keyword>
<dbReference type="SMART" id="SM00567">
    <property type="entry name" value="EZ_HEAT"/>
    <property type="match status" value="2"/>
</dbReference>
<dbReference type="InterPro" id="IPR004155">
    <property type="entry name" value="PBS_lyase_HEAT"/>
</dbReference>
<dbReference type="Proteomes" id="UP001596004">
    <property type="component" value="Unassembled WGS sequence"/>
</dbReference>
<feature type="region of interest" description="Disordered" evidence="1">
    <location>
        <begin position="1"/>
        <end position="26"/>
    </location>
</feature>
<sequence length="216" mass="23022">MVSIGGSNDGRADGNPATGGATVPEGRPRSWIRNLRWVHADAGVSPELARLGVGELIAVALEDDDPDGPARWKAVDALHARGDLETFTEARRLCASDSRAERVLGVDILGELGTPQRPFVDKTLSVLRYLAASDDDVRVLHAVLIAFGHLRDQRALPSVIELSTHPDPTVRYGAAYALSHVVGRPPDPAGLAALRRLATDPDEDVADWAALGLILP</sequence>
<dbReference type="InterPro" id="IPR011989">
    <property type="entry name" value="ARM-like"/>
</dbReference>
<evidence type="ECO:0000313" key="2">
    <source>
        <dbReference type="EMBL" id="MFC4529754.1"/>
    </source>
</evidence>
<protein>
    <submittedName>
        <fullName evidence="2">HEAT repeat domain-containing protein</fullName>
    </submittedName>
</protein>
<dbReference type="Pfam" id="PF13646">
    <property type="entry name" value="HEAT_2"/>
    <property type="match status" value="1"/>
</dbReference>
<dbReference type="SUPFAM" id="SSF48371">
    <property type="entry name" value="ARM repeat"/>
    <property type="match status" value="1"/>
</dbReference>
<dbReference type="Gene3D" id="1.25.10.10">
    <property type="entry name" value="Leucine-rich Repeat Variant"/>
    <property type="match status" value="1"/>
</dbReference>
<proteinExistence type="predicted"/>
<organism evidence="2 3">
    <name type="scientific">Sphaerisporangium dianthi</name>
    <dbReference type="NCBI Taxonomy" id="1436120"/>
    <lineage>
        <taxon>Bacteria</taxon>
        <taxon>Bacillati</taxon>
        <taxon>Actinomycetota</taxon>
        <taxon>Actinomycetes</taxon>
        <taxon>Streptosporangiales</taxon>
        <taxon>Streptosporangiaceae</taxon>
        <taxon>Sphaerisporangium</taxon>
    </lineage>
</organism>
<name>A0ABV9C9Q0_9ACTN</name>
<evidence type="ECO:0000256" key="1">
    <source>
        <dbReference type="SAM" id="MobiDB-lite"/>
    </source>
</evidence>
<dbReference type="RefSeq" id="WP_380836557.1">
    <property type="nucleotide sequence ID" value="NZ_JBHSFP010000002.1"/>
</dbReference>
<accession>A0ABV9C9Q0</accession>
<dbReference type="InterPro" id="IPR016024">
    <property type="entry name" value="ARM-type_fold"/>
</dbReference>
<gene>
    <name evidence="2" type="ORF">ACFO60_03175</name>
</gene>
<comment type="caution">
    <text evidence="2">The sequence shown here is derived from an EMBL/GenBank/DDBJ whole genome shotgun (WGS) entry which is preliminary data.</text>
</comment>
<evidence type="ECO:0000313" key="3">
    <source>
        <dbReference type="Proteomes" id="UP001596004"/>
    </source>
</evidence>